<evidence type="ECO:0000256" key="1">
    <source>
        <dbReference type="SAM" id="MobiDB-lite"/>
    </source>
</evidence>
<organism evidence="2 3">
    <name type="scientific">Hypsibius exemplaris</name>
    <name type="common">Freshwater tardigrade</name>
    <dbReference type="NCBI Taxonomy" id="2072580"/>
    <lineage>
        <taxon>Eukaryota</taxon>
        <taxon>Metazoa</taxon>
        <taxon>Ecdysozoa</taxon>
        <taxon>Tardigrada</taxon>
        <taxon>Eutardigrada</taxon>
        <taxon>Parachela</taxon>
        <taxon>Hypsibioidea</taxon>
        <taxon>Hypsibiidae</taxon>
        <taxon>Hypsibius</taxon>
    </lineage>
</organism>
<proteinExistence type="predicted"/>
<protein>
    <submittedName>
        <fullName evidence="2">Uncharacterized protein</fullName>
    </submittedName>
</protein>
<evidence type="ECO:0000313" key="2">
    <source>
        <dbReference type="EMBL" id="OWA55210.1"/>
    </source>
</evidence>
<gene>
    <name evidence="2" type="ORF">BV898_19598</name>
</gene>
<feature type="compositionally biased region" description="Basic and acidic residues" evidence="1">
    <location>
        <begin position="73"/>
        <end position="82"/>
    </location>
</feature>
<name>A0A9X6NJI3_HYPEX</name>
<feature type="region of interest" description="Disordered" evidence="1">
    <location>
        <begin position="56"/>
        <end position="82"/>
    </location>
</feature>
<reference evidence="3" key="1">
    <citation type="submission" date="2017-01" db="EMBL/GenBank/DDBJ databases">
        <title>Comparative genomics of anhydrobiosis in the tardigrade Hypsibius dujardini.</title>
        <authorList>
            <person name="Yoshida Y."/>
            <person name="Koutsovoulos G."/>
            <person name="Laetsch D."/>
            <person name="Stevens L."/>
            <person name="Kumar S."/>
            <person name="Horikawa D."/>
            <person name="Ishino K."/>
            <person name="Komine S."/>
            <person name="Tomita M."/>
            <person name="Blaxter M."/>
            <person name="Arakawa K."/>
        </authorList>
    </citation>
    <scope>NUCLEOTIDE SEQUENCE [LARGE SCALE GENOMIC DNA]</scope>
    <source>
        <strain evidence="3">Z151</strain>
    </source>
</reference>
<dbReference type="AlphaFoldDB" id="A0A9X6NJI3"/>
<sequence>MDNDPTPQHKKIPRCQPCTNILPGPCFGSPWRDLWKTGVSSYGYSASLNHAIMDPSRKAQNGSSTRLIQSRQGGHEFREWVG</sequence>
<accession>A0A9X6NJI3</accession>
<feature type="compositionally biased region" description="Polar residues" evidence="1">
    <location>
        <begin position="58"/>
        <end position="72"/>
    </location>
</feature>
<evidence type="ECO:0000313" key="3">
    <source>
        <dbReference type="Proteomes" id="UP000192578"/>
    </source>
</evidence>
<dbReference type="EMBL" id="MTYJ01000580">
    <property type="protein sequence ID" value="OWA55210.1"/>
    <property type="molecule type" value="Genomic_DNA"/>
</dbReference>
<dbReference type="Proteomes" id="UP000192578">
    <property type="component" value="Unassembled WGS sequence"/>
</dbReference>
<comment type="caution">
    <text evidence="2">The sequence shown here is derived from an EMBL/GenBank/DDBJ whole genome shotgun (WGS) entry which is preliminary data.</text>
</comment>
<keyword evidence="3" id="KW-1185">Reference proteome</keyword>